<organism evidence="1 2">
    <name type="scientific">Plakobranchus ocellatus</name>
    <dbReference type="NCBI Taxonomy" id="259542"/>
    <lineage>
        <taxon>Eukaryota</taxon>
        <taxon>Metazoa</taxon>
        <taxon>Spiralia</taxon>
        <taxon>Lophotrochozoa</taxon>
        <taxon>Mollusca</taxon>
        <taxon>Gastropoda</taxon>
        <taxon>Heterobranchia</taxon>
        <taxon>Euthyneura</taxon>
        <taxon>Panpulmonata</taxon>
        <taxon>Sacoglossa</taxon>
        <taxon>Placobranchoidea</taxon>
        <taxon>Plakobranchidae</taxon>
        <taxon>Plakobranchus</taxon>
    </lineage>
</organism>
<gene>
    <name evidence="1" type="ORF">PoB_006585900</name>
</gene>
<evidence type="ECO:0000313" key="1">
    <source>
        <dbReference type="EMBL" id="GFO39354.1"/>
    </source>
</evidence>
<comment type="caution">
    <text evidence="1">The sequence shown here is derived from an EMBL/GenBank/DDBJ whole genome shotgun (WGS) entry which is preliminary data.</text>
</comment>
<name>A0AAV4D592_9GAST</name>
<dbReference type="Proteomes" id="UP000735302">
    <property type="component" value="Unassembled WGS sequence"/>
</dbReference>
<proteinExistence type="predicted"/>
<keyword evidence="2" id="KW-1185">Reference proteome</keyword>
<evidence type="ECO:0000313" key="2">
    <source>
        <dbReference type="Proteomes" id="UP000735302"/>
    </source>
</evidence>
<protein>
    <submittedName>
        <fullName evidence="1">Uncharacterized protein</fullName>
    </submittedName>
</protein>
<reference evidence="1 2" key="1">
    <citation type="journal article" date="2021" name="Elife">
        <title>Chloroplast acquisition without the gene transfer in kleptoplastic sea slugs, Plakobranchus ocellatus.</title>
        <authorList>
            <person name="Maeda T."/>
            <person name="Takahashi S."/>
            <person name="Yoshida T."/>
            <person name="Shimamura S."/>
            <person name="Takaki Y."/>
            <person name="Nagai Y."/>
            <person name="Toyoda A."/>
            <person name="Suzuki Y."/>
            <person name="Arimoto A."/>
            <person name="Ishii H."/>
            <person name="Satoh N."/>
            <person name="Nishiyama T."/>
            <person name="Hasebe M."/>
            <person name="Maruyama T."/>
            <person name="Minagawa J."/>
            <person name="Obokata J."/>
            <person name="Shigenobu S."/>
        </authorList>
    </citation>
    <scope>NUCLEOTIDE SEQUENCE [LARGE SCALE GENOMIC DNA]</scope>
</reference>
<dbReference type="EMBL" id="BLXT01007492">
    <property type="protein sequence ID" value="GFO39354.1"/>
    <property type="molecule type" value="Genomic_DNA"/>
</dbReference>
<sequence length="128" mass="14798">MVDDKTNDNLDVYTFDFQQQLPSPNMLTNDIFYKRPLWTYNFGVHDAKTGDGIMNMWSEGEAGRGSAEVSSLLHKIFKTPKKNKVAFSEVHWFSFCQSEVLDIIHPISTGVTHSKETWCRYNKTEMEP</sequence>
<accession>A0AAV4D592</accession>
<dbReference type="AlphaFoldDB" id="A0AAV4D592"/>